<dbReference type="GO" id="GO:0000271">
    <property type="term" value="P:polysaccharide biosynthetic process"/>
    <property type="evidence" value="ECO:0007669"/>
    <property type="project" value="TreeGrafter"/>
</dbReference>
<dbReference type="Proteomes" id="UP000587760">
    <property type="component" value="Unassembled WGS sequence"/>
</dbReference>
<organism evidence="5 6">
    <name type="scientific">Spirochaeta isovalerica</name>
    <dbReference type="NCBI Taxonomy" id="150"/>
    <lineage>
        <taxon>Bacteria</taxon>
        <taxon>Pseudomonadati</taxon>
        <taxon>Spirochaetota</taxon>
        <taxon>Spirochaetia</taxon>
        <taxon>Spirochaetales</taxon>
        <taxon>Spirochaetaceae</taxon>
        <taxon>Spirochaeta</taxon>
    </lineage>
</organism>
<sequence>MDSVLSCLISDQIGPGPVADELTSELCNYLNLESGLLIRDYYRAVALVLELLELKSGSRIILSPLSPGVYIDIFHEKGIIPLFADVDSHTALMNRENVEKHIEQGADAVLLFCPLGSVEDMEYYQSLNVPVIEDISENFGASFKGSKCGSFSTITIFSMEPDKVLTCGGGAAVFTADSYISQQMDSLRKSYGDEIFLADINAALAIVQLKNIEENFQKRERIADIFLSSLNKTEHKTLTIVEGGENVHFSFPIMLKSGMKEAKTYLMKKNIEPQRAFVRTALEISGNDSGICPVASGLILRTLLLPLYPSLGKKNVEMISKVISTLP</sequence>
<reference evidence="5 6" key="1">
    <citation type="submission" date="2020-08" db="EMBL/GenBank/DDBJ databases">
        <title>Genomic Encyclopedia of Type Strains, Phase IV (KMG-IV): sequencing the most valuable type-strain genomes for metagenomic binning, comparative biology and taxonomic classification.</title>
        <authorList>
            <person name="Goeker M."/>
        </authorList>
    </citation>
    <scope>NUCLEOTIDE SEQUENCE [LARGE SCALE GENOMIC DNA]</scope>
    <source>
        <strain evidence="5 6">DSM 2461</strain>
    </source>
</reference>
<dbReference type="AlphaFoldDB" id="A0A841RGS7"/>
<dbReference type="Gene3D" id="3.40.640.10">
    <property type="entry name" value="Type I PLP-dependent aspartate aminotransferase-like (Major domain)"/>
    <property type="match status" value="1"/>
</dbReference>
<dbReference type="PANTHER" id="PTHR30244:SF34">
    <property type="entry name" value="DTDP-4-AMINO-4,6-DIDEOXYGALACTOSE TRANSAMINASE"/>
    <property type="match status" value="1"/>
</dbReference>
<dbReference type="GO" id="GO:0030170">
    <property type="term" value="F:pyridoxal phosphate binding"/>
    <property type="evidence" value="ECO:0007669"/>
    <property type="project" value="TreeGrafter"/>
</dbReference>
<keyword evidence="3 4" id="KW-0663">Pyridoxal phosphate</keyword>
<dbReference type="PIRSF" id="PIRSF000390">
    <property type="entry name" value="PLP_StrS"/>
    <property type="match status" value="1"/>
</dbReference>
<evidence type="ECO:0000256" key="1">
    <source>
        <dbReference type="ARBA" id="ARBA00037999"/>
    </source>
</evidence>
<name>A0A841RGS7_9SPIO</name>
<feature type="modified residue" description="N6-(pyridoxal phosphate)lysine" evidence="3">
    <location>
        <position position="163"/>
    </location>
</feature>
<keyword evidence="6" id="KW-1185">Reference proteome</keyword>
<evidence type="ECO:0000313" key="5">
    <source>
        <dbReference type="EMBL" id="MBB6481989.1"/>
    </source>
</evidence>
<dbReference type="Gene3D" id="3.90.1150.10">
    <property type="entry name" value="Aspartate Aminotransferase, domain 1"/>
    <property type="match status" value="1"/>
</dbReference>
<accession>A0A841RGS7</accession>
<dbReference type="EMBL" id="JACHGJ010000008">
    <property type="protein sequence ID" value="MBB6481989.1"/>
    <property type="molecule type" value="Genomic_DNA"/>
</dbReference>
<dbReference type="PANTHER" id="PTHR30244">
    <property type="entry name" value="TRANSAMINASE"/>
    <property type="match status" value="1"/>
</dbReference>
<protein>
    <submittedName>
        <fullName evidence="5">dTDP-4-amino-4,6-dideoxygalactose transaminase</fullName>
    </submittedName>
</protein>
<dbReference type="InterPro" id="IPR015422">
    <property type="entry name" value="PyrdxlP-dep_Trfase_small"/>
</dbReference>
<dbReference type="Pfam" id="PF01041">
    <property type="entry name" value="DegT_DnrJ_EryC1"/>
    <property type="match status" value="1"/>
</dbReference>
<evidence type="ECO:0000256" key="3">
    <source>
        <dbReference type="PIRSR" id="PIRSR000390-2"/>
    </source>
</evidence>
<gene>
    <name evidence="5" type="ORF">HNR50_003670</name>
</gene>
<dbReference type="InterPro" id="IPR015424">
    <property type="entry name" value="PyrdxlP-dep_Trfase"/>
</dbReference>
<comment type="similarity">
    <text evidence="1 4">Belongs to the DegT/DnrJ/EryC1 family.</text>
</comment>
<evidence type="ECO:0000256" key="4">
    <source>
        <dbReference type="RuleBase" id="RU004508"/>
    </source>
</evidence>
<dbReference type="SUPFAM" id="SSF53383">
    <property type="entry name" value="PLP-dependent transferases"/>
    <property type="match status" value="1"/>
</dbReference>
<evidence type="ECO:0000313" key="6">
    <source>
        <dbReference type="Proteomes" id="UP000587760"/>
    </source>
</evidence>
<dbReference type="InterPro" id="IPR000653">
    <property type="entry name" value="DegT/StrS_aminotransferase"/>
</dbReference>
<feature type="active site" description="Proton acceptor" evidence="2">
    <location>
        <position position="163"/>
    </location>
</feature>
<comment type="caution">
    <text evidence="5">The sequence shown here is derived from an EMBL/GenBank/DDBJ whole genome shotgun (WGS) entry which is preliminary data.</text>
</comment>
<dbReference type="InterPro" id="IPR015421">
    <property type="entry name" value="PyrdxlP-dep_Trfase_major"/>
</dbReference>
<evidence type="ECO:0000256" key="2">
    <source>
        <dbReference type="PIRSR" id="PIRSR000390-1"/>
    </source>
</evidence>
<dbReference type="GO" id="GO:0008483">
    <property type="term" value="F:transaminase activity"/>
    <property type="evidence" value="ECO:0007669"/>
    <property type="project" value="TreeGrafter"/>
</dbReference>
<proteinExistence type="inferred from homology"/>